<dbReference type="EMBL" id="JBHSZG010000001">
    <property type="protein sequence ID" value="MFC7136646.1"/>
    <property type="molecule type" value="Genomic_DNA"/>
</dbReference>
<reference evidence="2 3" key="1">
    <citation type="journal article" date="2019" name="Int. J. Syst. Evol. Microbiol.">
        <title>The Global Catalogue of Microorganisms (GCM) 10K type strain sequencing project: providing services to taxonomists for standard genome sequencing and annotation.</title>
        <authorList>
            <consortium name="The Broad Institute Genomics Platform"/>
            <consortium name="The Broad Institute Genome Sequencing Center for Infectious Disease"/>
            <person name="Wu L."/>
            <person name="Ma J."/>
        </authorList>
    </citation>
    <scope>NUCLEOTIDE SEQUENCE [LARGE SCALE GENOMIC DNA]</scope>
    <source>
        <strain evidence="2 3">DT92</strain>
    </source>
</reference>
<comment type="caution">
    <text evidence="2">The sequence shown here is derived from an EMBL/GenBank/DDBJ whole genome shotgun (WGS) entry which is preliminary data.</text>
</comment>
<dbReference type="AlphaFoldDB" id="A0ABD5XT00"/>
<evidence type="ECO:0000313" key="2">
    <source>
        <dbReference type="EMBL" id="MFC7136646.1"/>
    </source>
</evidence>
<dbReference type="RefSeq" id="WP_284014383.1">
    <property type="nucleotide sequence ID" value="NZ_CP126156.1"/>
</dbReference>
<dbReference type="GeneID" id="81121623"/>
<proteinExistence type="predicted"/>
<dbReference type="Proteomes" id="UP001596368">
    <property type="component" value="Unassembled WGS sequence"/>
</dbReference>
<accession>A0ABD5XT00</accession>
<feature type="compositionally biased region" description="Acidic residues" evidence="1">
    <location>
        <begin position="72"/>
        <end position="91"/>
    </location>
</feature>
<organism evidence="2 3">
    <name type="scientific">Halobaculum litoreum</name>
    <dbReference type="NCBI Taxonomy" id="3031998"/>
    <lineage>
        <taxon>Archaea</taxon>
        <taxon>Methanobacteriati</taxon>
        <taxon>Methanobacteriota</taxon>
        <taxon>Stenosarchaea group</taxon>
        <taxon>Halobacteria</taxon>
        <taxon>Halobacteriales</taxon>
        <taxon>Haloferacaceae</taxon>
        <taxon>Halobaculum</taxon>
    </lineage>
</organism>
<evidence type="ECO:0000256" key="1">
    <source>
        <dbReference type="SAM" id="MobiDB-lite"/>
    </source>
</evidence>
<protein>
    <submittedName>
        <fullName evidence="2">Uncharacterized protein</fullName>
    </submittedName>
</protein>
<gene>
    <name evidence="2" type="ORF">ACFQRB_09345</name>
</gene>
<name>A0ABD5XT00_9EURY</name>
<keyword evidence="3" id="KW-1185">Reference proteome</keyword>
<feature type="region of interest" description="Disordered" evidence="1">
    <location>
        <begin position="69"/>
        <end position="91"/>
    </location>
</feature>
<evidence type="ECO:0000313" key="3">
    <source>
        <dbReference type="Proteomes" id="UP001596368"/>
    </source>
</evidence>
<sequence>MSPKQDTETEGRVLERAAGVTGVGWTASALGYLGTAIGVGNSLVTNPQSLLYLGGVCFVATLGLDRLNGRDDGDEATADDEVDDGVDAAAE</sequence>